<keyword evidence="1" id="KW-0812">Transmembrane</keyword>
<comment type="caution">
    <text evidence="2">The sequence shown here is derived from an EMBL/GenBank/DDBJ whole genome shotgun (WGS) entry which is preliminary data.</text>
</comment>
<feature type="transmembrane region" description="Helical" evidence="1">
    <location>
        <begin position="72"/>
        <end position="94"/>
    </location>
</feature>
<accession>A0A8K0WPQ5</accession>
<evidence type="ECO:0000256" key="1">
    <source>
        <dbReference type="SAM" id="Phobius"/>
    </source>
</evidence>
<dbReference type="EMBL" id="JAGPNK010000008">
    <property type="protein sequence ID" value="KAH7316709.1"/>
    <property type="molecule type" value="Genomic_DNA"/>
</dbReference>
<keyword evidence="1" id="KW-0472">Membrane</keyword>
<dbReference type="Proteomes" id="UP000813444">
    <property type="component" value="Unassembled WGS sequence"/>
</dbReference>
<evidence type="ECO:0000313" key="2">
    <source>
        <dbReference type="EMBL" id="KAH7316709.1"/>
    </source>
</evidence>
<organism evidence="2 3">
    <name type="scientific">Stachybotrys elegans</name>
    <dbReference type="NCBI Taxonomy" id="80388"/>
    <lineage>
        <taxon>Eukaryota</taxon>
        <taxon>Fungi</taxon>
        <taxon>Dikarya</taxon>
        <taxon>Ascomycota</taxon>
        <taxon>Pezizomycotina</taxon>
        <taxon>Sordariomycetes</taxon>
        <taxon>Hypocreomycetidae</taxon>
        <taxon>Hypocreales</taxon>
        <taxon>Stachybotryaceae</taxon>
        <taxon>Stachybotrys</taxon>
    </lineage>
</organism>
<dbReference type="OrthoDB" id="5408102at2759"/>
<evidence type="ECO:0008006" key="4">
    <source>
        <dbReference type="Google" id="ProtNLM"/>
    </source>
</evidence>
<name>A0A8K0WPQ5_9HYPO</name>
<protein>
    <recommendedName>
        <fullName evidence="4">MFS maltose permease</fullName>
    </recommendedName>
</protein>
<keyword evidence="3" id="KW-1185">Reference proteome</keyword>
<reference evidence="2" key="1">
    <citation type="journal article" date="2021" name="Nat. Commun.">
        <title>Genetic determinants of endophytism in the Arabidopsis root mycobiome.</title>
        <authorList>
            <person name="Mesny F."/>
            <person name="Miyauchi S."/>
            <person name="Thiergart T."/>
            <person name="Pickel B."/>
            <person name="Atanasova L."/>
            <person name="Karlsson M."/>
            <person name="Huettel B."/>
            <person name="Barry K.W."/>
            <person name="Haridas S."/>
            <person name="Chen C."/>
            <person name="Bauer D."/>
            <person name="Andreopoulos W."/>
            <person name="Pangilinan J."/>
            <person name="LaButti K."/>
            <person name="Riley R."/>
            <person name="Lipzen A."/>
            <person name="Clum A."/>
            <person name="Drula E."/>
            <person name="Henrissat B."/>
            <person name="Kohler A."/>
            <person name="Grigoriev I.V."/>
            <person name="Martin F.M."/>
            <person name="Hacquard S."/>
        </authorList>
    </citation>
    <scope>NUCLEOTIDE SEQUENCE</scope>
    <source>
        <strain evidence="2">MPI-CAGE-CH-0235</strain>
    </source>
</reference>
<gene>
    <name evidence="2" type="ORF">B0I35DRAFT_409880</name>
</gene>
<sequence>MSSRLLVSRLSLGPSQIVRGRQRLQYVTLRARLSTRSTRPNIPFLSPPSSQQTLARRYASTRGQWMKHEAKLVVRYMGIFWGIFGCLAVIGFFVNEEVVERVYPTPHEWSFLTRKMLRDSHMWIDPTDGLISWGDAYRRARITVFRLEDPNIDGADTVRSEITMNVPQQDSPLEFAPLDVSAKSEEWRRGYFEALTLATKTAEQVEGWLIDKHRKLVSPPEYVIGPSNPHPKPVPAGVAAALREEDCELAYPEPHHYYVKLMATKGFTPRQYMEIMLSWASYAEYKKDPETAREFHRIALNWATNGQPDSVPNPSRLPYDSNFVLSDKGSPPSFNVLTALTSLATFTARQGDVAAALPMFISILKARRSLSNEAPPAPRVRRKQYSLFEQVTNIIAPPDYPAPPPDGTQPPWRDPEERCQEAALALHIGEILFSTSSREEGLAWTREGVDEAEEQLRKLSPENADTKVTTSCRDCLGMGMENWAIMAARLAKEEAAQKAKGPQSSVFGFWSTSQDAPDRWAAEELVVKERARRTKELLENVRQPQKGFLQWFQA</sequence>
<evidence type="ECO:0000313" key="3">
    <source>
        <dbReference type="Proteomes" id="UP000813444"/>
    </source>
</evidence>
<keyword evidence="1" id="KW-1133">Transmembrane helix</keyword>
<dbReference type="AlphaFoldDB" id="A0A8K0WPQ5"/>
<proteinExistence type="predicted"/>